<reference evidence="1 2" key="1">
    <citation type="submission" date="2016-11" db="EMBL/GenBank/DDBJ databases">
        <authorList>
            <person name="Jaros S."/>
            <person name="Januszkiewicz K."/>
            <person name="Wedrychowicz H."/>
        </authorList>
    </citation>
    <scope>NUCLEOTIDE SEQUENCE [LARGE SCALE GENOMIC DNA]</scope>
    <source>
        <strain evidence="1 2">DSM 19022</strain>
    </source>
</reference>
<name>A0A1M6F893_9FIRM</name>
<dbReference type="RefSeq" id="WP_073025943.1">
    <property type="nucleotide sequence ID" value="NZ_FQZS01000011.1"/>
</dbReference>
<protein>
    <submittedName>
        <fullName evidence="1">Spore coat protein, CotS family</fullName>
    </submittedName>
</protein>
<keyword evidence="1" id="KW-0946">Virion</keyword>
<accession>A0A1M6F893</accession>
<dbReference type="Proteomes" id="UP000184442">
    <property type="component" value="Unassembled WGS sequence"/>
</dbReference>
<proteinExistence type="predicted"/>
<organism evidence="1 2">
    <name type="scientific">Lutispora thermophila DSM 19022</name>
    <dbReference type="NCBI Taxonomy" id="1122184"/>
    <lineage>
        <taxon>Bacteria</taxon>
        <taxon>Bacillati</taxon>
        <taxon>Bacillota</taxon>
        <taxon>Clostridia</taxon>
        <taxon>Lutisporales</taxon>
        <taxon>Lutisporaceae</taxon>
        <taxon>Lutispora</taxon>
    </lineage>
</organism>
<dbReference type="PANTHER" id="PTHR39179">
    <property type="entry name" value="SPORE COAT PROTEIN I"/>
    <property type="match status" value="1"/>
</dbReference>
<gene>
    <name evidence="1" type="ORF">SAMN02745176_01874</name>
</gene>
<dbReference type="InterPro" id="IPR011009">
    <property type="entry name" value="Kinase-like_dom_sf"/>
</dbReference>
<dbReference type="AlphaFoldDB" id="A0A1M6F893"/>
<evidence type="ECO:0000313" key="1">
    <source>
        <dbReference type="EMBL" id="SHI93974.1"/>
    </source>
</evidence>
<dbReference type="EMBL" id="FQZS01000011">
    <property type="protein sequence ID" value="SHI93974.1"/>
    <property type="molecule type" value="Genomic_DNA"/>
</dbReference>
<evidence type="ECO:0000313" key="2">
    <source>
        <dbReference type="Proteomes" id="UP000184442"/>
    </source>
</evidence>
<dbReference type="NCBIfam" id="TIGR02906">
    <property type="entry name" value="spore_CotS"/>
    <property type="match status" value="1"/>
</dbReference>
<dbReference type="SUPFAM" id="SSF56112">
    <property type="entry name" value="Protein kinase-like (PK-like)"/>
    <property type="match status" value="1"/>
</dbReference>
<dbReference type="InterPro" id="IPR014255">
    <property type="entry name" value="Spore_coat_CotS"/>
</dbReference>
<keyword evidence="1" id="KW-0167">Capsid protein</keyword>
<keyword evidence="2" id="KW-1185">Reference proteome</keyword>
<dbReference type="STRING" id="1122184.SAMN02745176_01874"/>
<dbReference type="InterPro" id="IPR047175">
    <property type="entry name" value="CotS-like"/>
</dbReference>
<dbReference type="PANTHER" id="PTHR39179:SF1">
    <property type="entry name" value="SPORE COAT PROTEIN I"/>
    <property type="match status" value="1"/>
</dbReference>
<dbReference type="Gene3D" id="3.90.1200.10">
    <property type="match status" value="1"/>
</dbReference>
<dbReference type="OrthoDB" id="9771902at2"/>
<dbReference type="GO" id="GO:0042601">
    <property type="term" value="C:endospore-forming forespore"/>
    <property type="evidence" value="ECO:0007669"/>
    <property type="project" value="TreeGrafter"/>
</dbReference>
<sequence>MSKCLKYIYESSNITFFEQIELDKILREYDLNIIKVEKVRSVYKIDTFNGSYCLKKIGNGQKRAIKSINIMEYLRMNGFYKVTKPIYCISGDIVIQRKNSTYYLTNWINANEVDFNELEQVSDSICLLAEFHEKAKGFFSKNITIKNNIGKLPRLYNDYLKLLNKLKENLENRPDKSIFDSIYYENIDYFINQAEQALYILKKSDYNKLCDVRKKELYLCHDSFYYQNILKDDKSNYFIIDLESCLYDLPVVDIGKFMRRIMYRKNYLWNFDLFKMIISKYAAIKEINENEYKILLSMLMFPYKFYKLGKKKYIKKKKWKDERFLKKLNNVLVAEESKKLFIKNYMDYYGQ</sequence>
<dbReference type="Gene3D" id="3.30.200.20">
    <property type="entry name" value="Phosphorylase Kinase, domain 1"/>
    <property type="match status" value="1"/>
</dbReference>